<dbReference type="Proteomes" id="UP001589608">
    <property type="component" value="Unassembled WGS sequence"/>
</dbReference>
<dbReference type="Gene3D" id="3.40.50.300">
    <property type="entry name" value="P-loop containing nucleotide triphosphate hydrolases"/>
    <property type="match status" value="2"/>
</dbReference>
<dbReference type="InterPro" id="IPR001650">
    <property type="entry name" value="Helicase_C-like"/>
</dbReference>
<dbReference type="EMBL" id="JBHMCA010000019">
    <property type="protein sequence ID" value="MFB9443027.1"/>
    <property type="molecule type" value="Genomic_DNA"/>
</dbReference>
<keyword evidence="4" id="KW-1185">Reference proteome</keyword>
<name>A0ABV5M2H9_9ACTN</name>
<gene>
    <name evidence="3" type="ORF">ACFFTR_08025</name>
</gene>
<feature type="domain" description="Helicase ATP-binding" evidence="1">
    <location>
        <begin position="23"/>
        <end position="207"/>
    </location>
</feature>
<comment type="caution">
    <text evidence="3">The sequence shown here is derived from an EMBL/GenBank/DDBJ whole genome shotgun (WGS) entry which is preliminary data.</text>
</comment>
<dbReference type="Pfam" id="PF00271">
    <property type="entry name" value="Helicase_C"/>
    <property type="match status" value="1"/>
</dbReference>
<sequence>MQRDITGLPDAQGWQIPAVGAASAALAVGGRGQIIAACGTGKTIAAAHIAMRVCPADGIAVVACPTITLLAQTLHAWHTATDRVLAVCGDDGVTDPAVLAADLPAATTTDPDRIAAWLAEPAPGRRLIVTTQVSAGHLGDGLRRAGRSADILVVDEAHHTAGRDSKHTALLHSDTTLPAHRRLYLTATPRLGDTGDSEAVLSMDDPAVFGPVLARYPFAQAIADGWLDDYRIAIVAVTRAELLPVLRTLTGTGRSRVTVDGTEGEDGPLRMAMVVTALARAATEFDLRRTIVYHPRIATSRAFTDAMPEILAAMPDGIRPDRPLTCHHIDGRHDTAYRRAVLTDLADPPGSGWSVVSNARCLGEGVDVPAVDSVVFAHPKTSPTDIVQAVGRALRRNPAGSGIATILVPVLAADTPTADAHAAAEADLAGYHTVWDVVRAMRAHDETLAAALDLRRQYGDADRWRLPDKIVVRVPDSYDVEQYLQHLTVRLVTATTSPWWEGYGAATAYHAAHGHLDVLVEHVTDTGYPLGRWLHHQRKARRQGVLPATRITALDSLGMRWDPLAGRSRPRHRLPRP</sequence>
<evidence type="ECO:0000259" key="1">
    <source>
        <dbReference type="PROSITE" id="PS51192"/>
    </source>
</evidence>
<dbReference type="PANTHER" id="PTHR47396">
    <property type="entry name" value="TYPE I RESTRICTION ENZYME ECOKI R PROTEIN"/>
    <property type="match status" value="1"/>
</dbReference>
<dbReference type="Pfam" id="PF04851">
    <property type="entry name" value="ResIII"/>
    <property type="match status" value="1"/>
</dbReference>
<feature type="domain" description="Helicase C-terminal" evidence="2">
    <location>
        <begin position="277"/>
        <end position="442"/>
    </location>
</feature>
<evidence type="ECO:0000313" key="3">
    <source>
        <dbReference type="EMBL" id="MFB9443027.1"/>
    </source>
</evidence>
<dbReference type="CDD" id="cd18785">
    <property type="entry name" value="SF2_C"/>
    <property type="match status" value="1"/>
</dbReference>
<dbReference type="InterPro" id="IPR027417">
    <property type="entry name" value="P-loop_NTPase"/>
</dbReference>
<reference evidence="3 4" key="1">
    <citation type="submission" date="2024-09" db="EMBL/GenBank/DDBJ databases">
        <authorList>
            <person name="Sun Q."/>
            <person name="Mori K."/>
        </authorList>
    </citation>
    <scope>NUCLEOTIDE SEQUENCE [LARGE SCALE GENOMIC DNA]</scope>
    <source>
        <strain evidence="3 4">JCM 3307</strain>
    </source>
</reference>
<dbReference type="InterPro" id="IPR006935">
    <property type="entry name" value="Helicase/UvrB_N"/>
</dbReference>
<dbReference type="SUPFAM" id="SSF52540">
    <property type="entry name" value="P-loop containing nucleoside triphosphate hydrolases"/>
    <property type="match status" value="1"/>
</dbReference>
<dbReference type="PROSITE" id="PS51192">
    <property type="entry name" value="HELICASE_ATP_BIND_1"/>
    <property type="match status" value="1"/>
</dbReference>
<evidence type="ECO:0000313" key="4">
    <source>
        <dbReference type="Proteomes" id="UP001589608"/>
    </source>
</evidence>
<dbReference type="RefSeq" id="WP_223099498.1">
    <property type="nucleotide sequence ID" value="NZ_CP061913.1"/>
</dbReference>
<dbReference type="InterPro" id="IPR005114">
    <property type="entry name" value="Helicase_assoc"/>
</dbReference>
<dbReference type="InterPro" id="IPR014001">
    <property type="entry name" value="Helicase_ATP-bd"/>
</dbReference>
<protein>
    <submittedName>
        <fullName evidence="3">Helicase associated domain protein</fullName>
    </submittedName>
</protein>
<accession>A0ABV5M2H9</accession>
<proteinExistence type="predicted"/>
<dbReference type="InterPro" id="IPR050742">
    <property type="entry name" value="Helicase_Restrict-Modif_Enz"/>
</dbReference>
<dbReference type="SMART" id="SM00487">
    <property type="entry name" value="DEXDc"/>
    <property type="match status" value="1"/>
</dbReference>
<dbReference type="PROSITE" id="PS51194">
    <property type="entry name" value="HELICASE_CTER"/>
    <property type="match status" value="1"/>
</dbReference>
<dbReference type="SMART" id="SM00490">
    <property type="entry name" value="HELICc"/>
    <property type="match status" value="1"/>
</dbReference>
<dbReference type="Pfam" id="PF03457">
    <property type="entry name" value="HA"/>
    <property type="match status" value="1"/>
</dbReference>
<dbReference type="PANTHER" id="PTHR47396:SF1">
    <property type="entry name" value="ATP-DEPENDENT HELICASE IRC3-RELATED"/>
    <property type="match status" value="1"/>
</dbReference>
<organism evidence="3 4">
    <name type="scientific">Dactylosporangium vinaceum</name>
    <dbReference type="NCBI Taxonomy" id="53362"/>
    <lineage>
        <taxon>Bacteria</taxon>
        <taxon>Bacillati</taxon>
        <taxon>Actinomycetota</taxon>
        <taxon>Actinomycetes</taxon>
        <taxon>Micromonosporales</taxon>
        <taxon>Micromonosporaceae</taxon>
        <taxon>Dactylosporangium</taxon>
    </lineage>
</organism>
<evidence type="ECO:0000259" key="2">
    <source>
        <dbReference type="PROSITE" id="PS51194"/>
    </source>
</evidence>
<dbReference type="Gene3D" id="6.10.140.530">
    <property type="match status" value="1"/>
</dbReference>